<dbReference type="InterPro" id="IPR003591">
    <property type="entry name" value="Leu-rich_rpt_typical-subtyp"/>
</dbReference>
<gene>
    <name evidence="5" type="ORF">OXX778_LOCUS12772</name>
</gene>
<dbReference type="GO" id="GO:0031012">
    <property type="term" value="C:extracellular matrix"/>
    <property type="evidence" value="ECO:0007669"/>
    <property type="project" value="TreeGrafter"/>
</dbReference>
<dbReference type="Gene3D" id="3.80.10.10">
    <property type="entry name" value="Ribonuclease Inhibitor"/>
    <property type="match status" value="2"/>
</dbReference>
<accession>A0A814BHK1</accession>
<dbReference type="Pfam" id="PF13855">
    <property type="entry name" value="LRR_8"/>
    <property type="match status" value="1"/>
</dbReference>
<proteinExistence type="predicted"/>
<organism evidence="5 6">
    <name type="scientific">Brachionus calyciflorus</name>
    <dbReference type="NCBI Taxonomy" id="104777"/>
    <lineage>
        <taxon>Eukaryota</taxon>
        <taxon>Metazoa</taxon>
        <taxon>Spiralia</taxon>
        <taxon>Gnathifera</taxon>
        <taxon>Rotifera</taxon>
        <taxon>Eurotatoria</taxon>
        <taxon>Monogononta</taxon>
        <taxon>Pseudotrocha</taxon>
        <taxon>Ploima</taxon>
        <taxon>Brachionidae</taxon>
        <taxon>Brachionus</taxon>
    </lineage>
</organism>
<dbReference type="EMBL" id="CAJNOC010002357">
    <property type="protein sequence ID" value="CAF0928454.1"/>
    <property type="molecule type" value="Genomic_DNA"/>
</dbReference>
<keyword evidence="6" id="KW-1185">Reference proteome</keyword>
<dbReference type="Proteomes" id="UP000663879">
    <property type="component" value="Unassembled WGS sequence"/>
</dbReference>
<evidence type="ECO:0000313" key="6">
    <source>
        <dbReference type="Proteomes" id="UP000663879"/>
    </source>
</evidence>
<dbReference type="PANTHER" id="PTHR24373">
    <property type="entry name" value="SLIT RELATED LEUCINE-RICH REPEAT NEURONAL PROTEIN"/>
    <property type="match status" value="1"/>
</dbReference>
<dbReference type="GO" id="GO:0005615">
    <property type="term" value="C:extracellular space"/>
    <property type="evidence" value="ECO:0007669"/>
    <property type="project" value="TreeGrafter"/>
</dbReference>
<protein>
    <submittedName>
        <fullName evidence="5">Uncharacterized protein</fullName>
    </submittedName>
</protein>
<name>A0A814BHK1_9BILA</name>
<dbReference type="SMART" id="SM00369">
    <property type="entry name" value="LRR_TYP"/>
    <property type="match status" value="4"/>
</dbReference>
<dbReference type="OrthoDB" id="1055097at2759"/>
<dbReference type="PANTHER" id="PTHR24373:SF370">
    <property type="entry name" value="FISH-LIPS, ISOFORM E"/>
    <property type="match status" value="1"/>
</dbReference>
<comment type="caution">
    <text evidence="5">The sequence shown here is derived from an EMBL/GenBank/DDBJ whole genome shotgun (WGS) entry which is preliminary data.</text>
</comment>
<reference evidence="5" key="1">
    <citation type="submission" date="2021-02" db="EMBL/GenBank/DDBJ databases">
        <authorList>
            <person name="Nowell W R."/>
        </authorList>
    </citation>
    <scope>NUCLEOTIDE SEQUENCE</scope>
    <source>
        <strain evidence="5">Ploen Becks lab</strain>
    </source>
</reference>
<keyword evidence="4" id="KW-0175">Coiled coil</keyword>
<evidence type="ECO:0000256" key="4">
    <source>
        <dbReference type="SAM" id="Coils"/>
    </source>
</evidence>
<dbReference type="AlphaFoldDB" id="A0A814BHK1"/>
<evidence type="ECO:0000256" key="3">
    <source>
        <dbReference type="ARBA" id="ARBA00022737"/>
    </source>
</evidence>
<dbReference type="InterPro" id="IPR050328">
    <property type="entry name" value="Dev_Immune_Receptor"/>
</dbReference>
<evidence type="ECO:0000256" key="1">
    <source>
        <dbReference type="ARBA" id="ARBA00022614"/>
    </source>
</evidence>
<feature type="coiled-coil region" evidence="4">
    <location>
        <begin position="10"/>
        <end position="37"/>
    </location>
</feature>
<evidence type="ECO:0000256" key="2">
    <source>
        <dbReference type="ARBA" id="ARBA00022729"/>
    </source>
</evidence>
<dbReference type="InterPro" id="IPR001611">
    <property type="entry name" value="Leu-rich_rpt"/>
</dbReference>
<evidence type="ECO:0000313" key="5">
    <source>
        <dbReference type="EMBL" id="CAF0928454.1"/>
    </source>
</evidence>
<dbReference type="SUPFAM" id="SSF52058">
    <property type="entry name" value="L domain-like"/>
    <property type="match status" value="1"/>
</dbReference>
<sequence length="583" mass="69101">MRRTEDYLEERRLNNMKKKILKRIEQENQRIEQSSLRDKSQTISRQIRFTTRSEIINYHDEMVNKLDIIFETELSGLTNIKYKEKIEKLNLDRNLILEEMQKVKNENLSEENVGKRFKYCFLIDKKIGKTAILVIANFDHDFVSFEKKFLTPTERSFEDAIKSIILLNLMDSKLIIDLTNPEKNEVNQISSFRAKNVVHPDFIDQYINIEKIKIAKFQMNELSKIPKELFKNLRYIIKLYISDYFYYIAANDFSFLENLVSLNFSNGVQEIRPNAFNGLNNLVYLNLNYCSLSYLEEGCFDGLVNLKFLNLQSNILREISESVFEPLKKLIYLDLSLNRIRNEVNLNGLESLRHLHINSSKLFKLEFNSSNDLLSIEGLNFYTIFTTHRIDTESLKYLCLSQFPTELSSNQNAFKSLEYLKIDSLCTDNQFLDQFNFENLKVLIGKFEKIPKFGKNLRNLKYLKISDVKEFDKCCFEYLNSLDYLDISLIYKASLINNIEEDHFKGVNNLKFFWIKSNFAEPNDFLTKEPIFENVIKSNGELEFRKSDRSFWSFVPNYKSDPLENVNVSDELRKSLQNWFWKF</sequence>
<keyword evidence="2" id="KW-0732">Signal</keyword>
<dbReference type="PROSITE" id="PS51450">
    <property type="entry name" value="LRR"/>
    <property type="match status" value="2"/>
</dbReference>
<keyword evidence="1" id="KW-0433">Leucine-rich repeat</keyword>
<dbReference type="InterPro" id="IPR032675">
    <property type="entry name" value="LRR_dom_sf"/>
</dbReference>
<keyword evidence="3" id="KW-0677">Repeat</keyword>